<comment type="caution">
    <text evidence="1">The sequence shown here is derived from an EMBL/GenBank/DDBJ whole genome shotgun (WGS) entry which is preliminary data.</text>
</comment>
<dbReference type="EMBL" id="VIBQ01000010">
    <property type="protein sequence ID" value="KAB8339081.1"/>
    <property type="molecule type" value="Genomic_DNA"/>
</dbReference>
<name>A0A5N6KT75_9ROSI</name>
<keyword evidence="2" id="KW-1185">Reference proteome</keyword>
<accession>A0A5N6KT75</accession>
<evidence type="ECO:0000313" key="1">
    <source>
        <dbReference type="EMBL" id="KAB8339081.1"/>
    </source>
</evidence>
<proteinExistence type="predicted"/>
<dbReference type="OrthoDB" id="5421757at2759"/>
<reference evidence="1 2" key="1">
    <citation type="submission" date="2019-06" db="EMBL/GenBank/DDBJ databases">
        <title>A chromosomal-level reference genome of Carpinus fangiana (Coryloideae, Betulaceae).</title>
        <authorList>
            <person name="Yang X."/>
            <person name="Wang Z."/>
            <person name="Zhang L."/>
            <person name="Hao G."/>
            <person name="Liu J."/>
            <person name="Yang Y."/>
        </authorList>
    </citation>
    <scope>NUCLEOTIDE SEQUENCE [LARGE SCALE GENOMIC DNA]</scope>
    <source>
        <strain evidence="1">Cfa_2016G</strain>
        <tissue evidence="1">Leaf</tissue>
    </source>
</reference>
<evidence type="ECO:0000313" key="2">
    <source>
        <dbReference type="Proteomes" id="UP000327013"/>
    </source>
</evidence>
<sequence length="352" mass="39930">MYILYILTILGNQTDATVDTNALTTSQLVGVILRRTAVIAIDYVLATIILPWPFSFFLDFPGNPVTWRWRVGVKDAEIIIRESRNWGADDLVKGSKKGADSPFWANRIAPAVEMHYIKGKTGYVMMGKDWDLDFERMIWAEEFVKEKGLSIREFRTKVLVHMDGLGWLSWTADWEDDDNVGEEEARKNIQAFHEKLTLLGKESLFFRWIELIQYETNSKAGMSKESMLKQAKDMFGEQGIDFEGFVESLGGIDTLPGMAEAKAKQQSAVGQRGLQLPCRTAHRGNTDLMILDCIHITSKMEAPCVDHDYLKIVWRRSRNFSKAAIWCWGELCADAAQRVKYLGAAADWAASL</sequence>
<organism evidence="1 2">
    <name type="scientific">Carpinus fangiana</name>
    <dbReference type="NCBI Taxonomy" id="176857"/>
    <lineage>
        <taxon>Eukaryota</taxon>
        <taxon>Viridiplantae</taxon>
        <taxon>Streptophyta</taxon>
        <taxon>Embryophyta</taxon>
        <taxon>Tracheophyta</taxon>
        <taxon>Spermatophyta</taxon>
        <taxon>Magnoliopsida</taxon>
        <taxon>eudicotyledons</taxon>
        <taxon>Gunneridae</taxon>
        <taxon>Pentapetalae</taxon>
        <taxon>rosids</taxon>
        <taxon>fabids</taxon>
        <taxon>Fagales</taxon>
        <taxon>Betulaceae</taxon>
        <taxon>Carpinus</taxon>
    </lineage>
</organism>
<dbReference type="AlphaFoldDB" id="A0A5N6KT75"/>
<dbReference type="Proteomes" id="UP000327013">
    <property type="component" value="Unassembled WGS sequence"/>
</dbReference>
<gene>
    <name evidence="1" type="ORF">FH972_022017</name>
</gene>
<protein>
    <submittedName>
        <fullName evidence="1">Uncharacterized protein</fullName>
    </submittedName>
</protein>